<evidence type="ECO:0000256" key="7">
    <source>
        <dbReference type="ARBA" id="ARBA00049119"/>
    </source>
</evidence>
<feature type="transmembrane region" description="Helical" evidence="9">
    <location>
        <begin position="145"/>
        <end position="166"/>
    </location>
</feature>
<evidence type="ECO:0000256" key="2">
    <source>
        <dbReference type="ARBA" id="ARBA00010992"/>
    </source>
</evidence>
<dbReference type="FunFam" id="1.20.1250.20:FF:000073">
    <property type="entry name" value="MFS myo-inositol transporter, putative"/>
    <property type="match status" value="1"/>
</dbReference>
<dbReference type="EMBL" id="CAJVPD010000245">
    <property type="protein sequence ID" value="CAG8390972.1"/>
    <property type="molecule type" value="Genomic_DNA"/>
</dbReference>
<dbReference type="InterPro" id="IPR020846">
    <property type="entry name" value="MFS_dom"/>
</dbReference>
<feature type="transmembrane region" description="Helical" evidence="9">
    <location>
        <begin position="484"/>
        <end position="502"/>
    </location>
</feature>
<dbReference type="NCBIfam" id="TIGR00879">
    <property type="entry name" value="SP"/>
    <property type="match status" value="1"/>
</dbReference>
<dbReference type="InterPro" id="IPR003663">
    <property type="entry name" value="Sugar/inositol_transpt"/>
</dbReference>
<protein>
    <recommendedName>
        <fullName evidence="10">Major facilitator superfamily (MFS) profile domain-containing protein</fullName>
    </recommendedName>
</protein>
<evidence type="ECO:0000256" key="3">
    <source>
        <dbReference type="ARBA" id="ARBA00022448"/>
    </source>
</evidence>
<feature type="transmembrane region" description="Helical" evidence="9">
    <location>
        <begin position="375"/>
        <end position="398"/>
    </location>
</feature>
<dbReference type="Gene3D" id="1.20.1250.20">
    <property type="entry name" value="MFS general substrate transporter like domains"/>
    <property type="match status" value="1"/>
</dbReference>
<dbReference type="InterPro" id="IPR036259">
    <property type="entry name" value="MFS_trans_sf"/>
</dbReference>
<evidence type="ECO:0000256" key="4">
    <source>
        <dbReference type="ARBA" id="ARBA00022692"/>
    </source>
</evidence>
<keyword evidence="4 9" id="KW-0812">Transmembrane</keyword>
<keyword evidence="3 8" id="KW-0813">Transport</keyword>
<evidence type="ECO:0000256" key="1">
    <source>
        <dbReference type="ARBA" id="ARBA00004141"/>
    </source>
</evidence>
<feature type="transmembrane region" description="Helical" evidence="9">
    <location>
        <begin position="347"/>
        <end position="368"/>
    </location>
</feature>
<comment type="similarity">
    <text evidence="2 8">Belongs to the major facilitator superfamily. Sugar transporter (TC 2.A.1.1) family.</text>
</comment>
<dbReference type="GO" id="GO:1904679">
    <property type="term" value="P:myo-inositol import across plasma membrane"/>
    <property type="evidence" value="ECO:0007669"/>
    <property type="project" value="TreeGrafter"/>
</dbReference>
<sequence length="545" mass="59519">MESNKLDIPVKQTEEDTQHVEDATHKDVTFVSTLDSIESTKTDYYIWLVAITVGVGGFLFGYDTGIISAVLVVLDDDLGHVLISSEKELITSITSGGAFLGALAAGFSADRYGRKLAIDMGCVVFIIGAIVQACSYSLAQMTVGRFIIGVGVGSAAMIIPVCIIPLKYPCLTVDQLYIAEVSPAKYRGRMIGLDNMSITGGQLVAYGLGAGLADISHGWRYMVGLGAVPAIILAICLRFCPESPRQLIFHGKTEEAARVLSKIFPNATENQVQEKVQHLTIHIEEALAMTDRGGICRQLKMLYTVPSNFRALLVACGLMAMQQFTGYNTLMYYSSTLFGLVGFENPIAVGTIIAGTGFGCTLVYFVIIDRFGRRFILLSTMWGMALFLALVAVGFHWIPVKHDLTLEKNVIGWPGYLVLAAMIIFVVFYSLGIGNLAWVSSEIFPIEIRALGTMMMTCTCWGGNIVVASTFLTQMENTTPSGAFGFYAALCFIGWVGVYFCYPEVKGITLEDIREIFNHGFGVKYARGVQKEMKRQRAESNEIQA</sequence>
<keyword evidence="5 9" id="KW-1133">Transmembrane helix</keyword>
<dbReference type="Proteomes" id="UP001152592">
    <property type="component" value="Unassembled WGS sequence"/>
</dbReference>
<dbReference type="InterPro" id="IPR005828">
    <property type="entry name" value="MFS_sugar_transport-like"/>
</dbReference>
<evidence type="ECO:0000256" key="6">
    <source>
        <dbReference type="ARBA" id="ARBA00023136"/>
    </source>
</evidence>
<dbReference type="GO" id="GO:0016020">
    <property type="term" value="C:membrane"/>
    <property type="evidence" value="ECO:0007669"/>
    <property type="project" value="UniProtKB-SubCell"/>
</dbReference>
<comment type="caution">
    <text evidence="11">The sequence shown here is derived from an EMBL/GenBank/DDBJ whole genome shotgun (WGS) entry which is preliminary data.</text>
</comment>
<evidence type="ECO:0000256" key="8">
    <source>
        <dbReference type="RuleBase" id="RU003346"/>
    </source>
</evidence>
<dbReference type="Pfam" id="PF00083">
    <property type="entry name" value="Sugar_tr"/>
    <property type="match status" value="1"/>
</dbReference>
<dbReference type="PROSITE" id="PS00216">
    <property type="entry name" value="SUGAR_TRANSPORT_1"/>
    <property type="match status" value="1"/>
</dbReference>
<evidence type="ECO:0000259" key="10">
    <source>
        <dbReference type="PROSITE" id="PS50850"/>
    </source>
</evidence>
<evidence type="ECO:0000256" key="5">
    <source>
        <dbReference type="ARBA" id="ARBA00022989"/>
    </source>
</evidence>
<feature type="transmembrane region" description="Helical" evidence="9">
    <location>
        <begin position="116"/>
        <end position="139"/>
    </location>
</feature>
<keyword evidence="6 9" id="KW-0472">Membrane</keyword>
<gene>
    <name evidence="11" type="ORF">PSALAMII_LOCUS6690</name>
</gene>
<dbReference type="InterPro" id="IPR005829">
    <property type="entry name" value="Sugar_transporter_CS"/>
</dbReference>
<dbReference type="PANTHER" id="PTHR48020">
    <property type="entry name" value="PROTON MYO-INOSITOL COTRANSPORTER"/>
    <property type="match status" value="1"/>
</dbReference>
<comment type="subcellular location">
    <subcellularLocation>
        <location evidence="1">Membrane</location>
        <topology evidence="1">Multi-pass membrane protein</topology>
    </subcellularLocation>
</comment>
<dbReference type="GO" id="GO:0005366">
    <property type="term" value="F:myo-inositol:proton symporter activity"/>
    <property type="evidence" value="ECO:0007669"/>
    <property type="project" value="TreeGrafter"/>
</dbReference>
<feature type="transmembrane region" description="Helical" evidence="9">
    <location>
        <begin position="450"/>
        <end position="472"/>
    </location>
</feature>
<evidence type="ECO:0000256" key="9">
    <source>
        <dbReference type="SAM" id="Phobius"/>
    </source>
</evidence>
<proteinExistence type="inferred from homology"/>
<feature type="domain" description="Major facilitator superfamily (MFS) profile" evidence="10">
    <location>
        <begin position="49"/>
        <end position="506"/>
    </location>
</feature>
<dbReference type="SUPFAM" id="SSF103473">
    <property type="entry name" value="MFS general substrate transporter"/>
    <property type="match status" value="1"/>
</dbReference>
<dbReference type="PRINTS" id="PR00171">
    <property type="entry name" value="SUGRTRNSPORT"/>
</dbReference>
<reference evidence="11" key="1">
    <citation type="submission" date="2021-07" db="EMBL/GenBank/DDBJ databases">
        <authorList>
            <person name="Branca A.L. A."/>
        </authorList>
    </citation>
    <scope>NUCLEOTIDE SEQUENCE</scope>
</reference>
<accession>A0A9W4NKP8</accession>
<feature type="transmembrane region" description="Helical" evidence="9">
    <location>
        <begin position="219"/>
        <end position="240"/>
    </location>
</feature>
<feature type="transmembrane region" description="Helical" evidence="9">
    <location>
        <begin position="309"/>
        <end position="327"/>
    </location>
</feature>
<evidence type="ECO:0000313" key="11">
    <source>
        <dbReference type="EMBL" id="CAG8390972.1"/>
    </source>
</evidence>
<feature type="transmembrane region" description="Helical" evidence="9">
    <location>
        <begin position="418"/>
        <end position="438"/>
    </location>
</feature>
<dbReference type="OrthoDB" id="2017974at2759"/>
<organism evidence="11 12">
    <name type="scientific">Penicillium salamii</name>
    <dbReference type="NCBI Taxonomy" id="1612424"/>
    <lineage>
        <taxon>Eukaryota</taxon>
        <taxon>Fungi</taxon>
        <taxon>Dikarya</taxon>
        <taxon>Ascomycota</taxon>
        <taxon>Pezizomycotina</taxon>
        <taxon>Eurotiomycetes</taxon>
        <taxon>Eurotiomycetidae</taxon>
        <taxon>Eurotiales</taxon>
        <taxon>Aspergillaceae</taxon>
        <taxon>Penicillium</taxon>
    </lineage>
</organism>
<dbReference type="PANTHER" id="PTHR48020:SF22">
    <property type="entry name" value="MAJOR FACILITATOR SUPERFAMILY (MFS) PROFILE DOMAIN-CONTAINING PROTEIN-RELATED"/>
    <property type="match status" value="1"/>
</dbReference>
<feature type="transmembrane region" description="Helical" evidence="9">
    <location>
        <begin position="44"/>
        <end position="74"/>
    </location>
</feature>
<dbReference type="InterPro" id="IPR050814">
    <property type="entry name" value="Myo-inositol_Transporter"/>
</dbReference>
<dbReference type="AlphaFoldDB" id="A0A9W4NKP8"/>
<dbReference type="PROSITE" id="PS50850">
    <property type="entry name" value="MFS"/>
    <property type="match status" value="1"/>
</dbReference>
<name>A0A9W4NKP8_9EURO</name>
<evidence type="ECO:0000313" key="12">
    <source>
        <dbReference type="Proteomes" id="UP001152592"/>
    </source>
</evidence>
<comment type="catalytic activity">
    <reaction evidence="7">
        <text>myo-inositol(out) + H(+)(out) = myo-inositol(in) + H(+)(in)</text>
        <dbReference type="Rhea" id="RHEA:60364"/>
        <dbReference type="ChEBI" id="CHEBI:15378"/>
        <dbReference type="ChEBI" id="CHEBI:17268"/>
    </reaction>
</comment>